<feature type="non-terminal residue" evidence="1">
    <location>
        <position position="158"/>
    </location>
</feature>
<gene>
    <name evidence="1" type="ORF">GHK86_11405</name>
</gene>
<evidence type="ECO:0000313" key="1">
    <source>
        <dbReference type="EMBL" id="MST33321.1"/>
    </source>
</evidence>
<dbReference type="InterPro" id="IPR005297">
    <property type="entry name" value="Lipoprotein_repeat"/>
</dbReference>
<name>A0ABW9QUZ2_9ACTN</name>
<comment type="caution">
    <text evidence="1">The sequence shown here is derived from an EMBL/GenBank/DDBJ whole genome shotgun (WGS) entry which is preliminary data.</text>
</comment>
<dbReference type="Pfam" id="PF03640">
    <property type="entry name" value="Lipoprotein_15"/>
    <property type="match status" value="2"/>
</dbReference>
<dbReference type="PANTHER" id="PTHR39335:SF1">
    <property type="entry name" value="BLL4220 PROTEIN"/>
    <property type="match status" value="1"/>
</dbReference>
<dbReference type="Proteomes" id="UP000437736">
    <property type="component" value="Unassembled WGS sequence"/>
</dbReference>
<organism evidence="1 2">
    <name type="scientific">Acidiferrimicrobium australe</name>
    <dbReference type="NCBI Taxonomy" id="2664430"/>
    <lineage>
        <taxon>Bacteria</taxon>
        <taxon>Bacillati</taxon>
        <taxon>Actinomycetota</taxon>
        <taxon>Acidimicrobiia</taxon>
        <taxon>Acidimicrobiales</taxon>
        <taxon>Acidimicrobiaceae</taxon>
        <taxon>Acidiferrimicrobium</taxon>
    </lineage>
</organism>
<evidence type="ECO:0008006" key="3">
    <source>
        <dbReference type="Google" id="ProtNLM"/>
    </source>
</evidence>
<reference evidence="1 2" key="1">
    <citation type="submission" date="2019-11" db="EMBL/GenBank/DDBJ databases">
        <title>Acidiferrimicrobium australis gen. nov., sp. nov., an acidophilic and obligately heterotrophic, member of the Actinobacteria that catalyses dissimilatory oxido- reduction of iron isolated from metal-rich acidic water in Chile.</title>
        <authorList>
            <person name="Gonzalez D."/>
            <person name="Huber K."/>
            <person name="Hedrich S."/>
            <person name="Rojas-Villalobos C."/>
            <person name="Quatrini R."/>
            <person name="Dinamarca M.A."/>
            <person name="Schwarz A."/>
            <person name="Canales C."/>
            <person name="Nancucheo I."/>
        </authorList>
    </citation>
    <scope>NUCLEOTIDE SEQUENCE [LARGE SCALE GENOMIC DNA]</scope>
    <source>
        <strain evidence="1 2">USS-CCA1</strain>
    </source>
</reference>
<dbReference type="PANTHER" id="PTHR39335">
    <property type="entry name" value="BLL4220 PROTEIN"/>
    <property type="match status" value="1"/>
</dbReference>
<keyword evidence="2" id="KW-1185">Reference proteome</keyword>
<protein>
    <recommendedName>
        <fullName evidence="3">Lipoprotein with Yx(FWY)xxD motif</fullName>
    </recommendedName>
</protein>
<evidence type="ECO:0000313" key="2">
    <source>
        <dbReference type="Proteomes" id="UP000437736"/>
    </source>
</evidence>
<proteinExistence type="predicted"/>
<dbReference type="EMBL" id="WJHE01000559">
    <property type="protein sequence ID" value="MST33321.1"/>
    <property type="molecule type" value="Genomic_DNA"/>
</dbReference>
<sequence>MGLVAAACGSSGATTTSSAGASTSGSHTAKATVAVKLAAAHGVGKVLVAADGLTVYSFSKDGKDHPTCAGSCAKVWPPLTVSGTPGAGSGVKASMLGTVKDADGKTQVTYNGRPLYTYVADTKPGQAAGQGINAFGGKWWAMTAAGAAAGSTASTGSG</sequence>
<accession>A0ABW9QUZ2</accession>